<organism evidence="1 2">
    <name type="scientific">Romanomermis culicivorax</name>
    <name type="common">Nematode worm</name>
    <dbReference type="NCBI Taxonomy" id="13658"/>
    <lineage>
        <taxon>Eukaryota</taxon>
        <taxon>Metazoa</taxon>
        <taxon>Ecdysozoa</taxon>
        <taxon>Nematoda</taxon>
        <taxon>Enoplea</taxon>
        <taxon>Dorylaimia</taxon>
        <taxon>Mermithida</taxon>
        <taxon>Mermithoidea</taxon>
        <taxon>Mermithidae</taxon>
        <taxon>Romanomermis</taxon>
    </lineage>
</organism>
<proteinExistence type="predicted"/>
<protein>
    <submittedName>
        <fullName evidence="2">Uncharacterized protein</fullName>
    </submittedName>
</protein>
<dbReference type="WBParaSite" id="nRc.2.0.1.t44302-RA">
    <property type="protein sequence ID" value="nRc.2.0.1.t44302-RA"/>
    <property type="gene ID" value="nRc.2.0.1.g44302"/>
</dbReference>
<evidence type="ECO:0000313" key="1">
    <source>
        <dbReference type="Proteomes" id="UP000887565"/>
    </source>
</evidence>
<evidence type="ECO:0000313" key="2">
    <source>
        <dbReference type="WBParaSite" id="nRc.2.0.1.t44302-RA"/>
    </source>
</evidence>
<reference evidence="2" key="1">
    <citation type="submission" date="2022-11" db="UniProtKB">
        <authorList>
            <consortium name="WormBaseParasite"/>
        </authorList>
    </citation>
    <scope>IDENTIFICATION</scope>
</reference>
<dbReference type="Proteomes" id="UP000887565">
    <property type="component" value="Unplaced"/>
</dbReference>
<sequence>MDSALEVAMNLVDPSSITDVMGAVWSADLAKKYHHLPWVLLNKPFEVEMLTAVDVLLLAPVALQ</sequence>
<accession>A0A915KZP5</accession>
<keyword evidence="1" id="KW-1185">Reference proteome</keyword>
<dbReference type="AlphaFoldDB" id="A0A915KZP5"/>
<name>A0A915KZP5_ROMCU</name>